<protein>
    <recommendedName>
        <fullName evidence="6">Transmembrane protein</fullName>
    </recommendedName>
</protein>
<dbReference type="AlphaFoldDB" id="A0A1D9LGJ0"/>
<gene>
    <name evidence="3" type="ORF">ABGV49_13170</name>
    <name evidence="2" type="ORF">BKX93_10330</name>
</gene>
<keyword evidence="1" id="KW-0812">Transmembrane</keyword>
<dbReference type="KEGG" id="cvc:BKX93_10330"/>
<organism evidence="2 4">
    <name type="scientific">Chromobacterium vaccinii</name>
    <dbReference type="NCBI Taxonomy" id="1108595"/>
    <lineage>
        <taxon>Bacteria</taxon>
        <taxon>Pseudomonadati</taxon>
        <taxon>Pseudomonadota</taxon>
        <taxon>Betaproteobacteria</taxon>
        <taxon>Neisseriales</taxon>
        <taxon>Chromobacteriaceae</taxon>
        <taxon>Chromobacterium</taxon>
    </lineage>
</organism>
<feature type="transmembrane region" description="Helical" evidence="1">
    <location>
        <begin position="64"/>
        <end position="96"/>
    </location>
</feature>
<evidence type="ECO:0000313" key="2">
    <source>
        <dbReference type="EMBL" id="AOZ50358.1"/>
    </source>
</evidence>
<keyword evidence="1" id="KW-1133">Transmembrane helix</keyword>
<dbReference type="GeneID" id="68841614"/>
<reference evidence="2 4" key="1">
    <citation type="submission" date="2016-10" db="EMBL/GenBank/DDBJ databases">
        <title>Chromobacterium muskegensis sp. nov., an insecticidal bacterium isolated from Sphagnum bogs.</title>
        <authorList>
            <person name="Sparks M.E."/>
            <person name="Blackburn M.B."/>
            <person name="Gundersen-Rindal D.E."/>
            <person name="Mitchell A."/>
            <person name="Farrar R."/>
            <person name="Kuhar D."/>
        </authorList>
    </citation>
    <scope>NUCLEOTIDE SEQUENCE [LARGE SCALE GENOMIC DNA]</scope>
    <source>
        <strain evidence="2 4">21-1</strain>
    </source>
</reference>
<keyword evidence="1" id="KW-0472">Membrane</keyword>
<sequence length="114" mass="13287">MELELHDENERKLNNLTLAVYILQAVSLLVGVTALVGVIINYVKRDDVRGTLYESHFEWQIRTFWLALLGYVVGFATLWMLVGGVVLFAVWVWYIYRVVKGFLYFNDRKVMPAK</sequence>
<dbReference type="Proteomes" id="UP001455709">
    <property type="component" value="Unassembled WGS sequence"/>
</dbReference>
<evidence type="ECO:0000313" key="5">
    <source>
        <dbReference type="Proteomes" id="UP001455709"/>
    </source>
</evidence>
<evidence type="ECO:0000313" key="3">
    <source>
        <dbReference type="EMBL" id="MEO2218008.1"/>
    </source>
</evidence>
<dbReference type="RefSeq" id="WP_046158823.1">
    <property type="nucleotide sequence ID" value="NZ_CP017707.1"/>
</dbReference>
<dbReference type="EMBL" id="JBDOJC010000001">
    <property type="protein sequence ID" value="MEO2218008.1"/>
    <property type="molecule type" value="Genomic_DNA"/>
</dbReference>
<accession>A0A1D9LGJ0</accession>
<evidence type="ECO:0000256" key="1">
    <source>
        <dbReference type="SAM" id="Phobius"/>
    </source>
</evidence>
<feature type="transmembrane region" description="Helical" evidence="1">
    <location>
        <begin position="20"/>
        <end position="43"/>
    </location>
</feature>
<proteinExistence type="predicted"/>
<name>A0A1D9LGJ0_9NEIS</name>
<dbReference type="EMBL" id="CP017707">
    <property type="protein sequence ID" value="AOZ50358.1"/>
    <property type="molecule type" value="Genomic_DNA"/>
</dbReference>
<keyword evidence="5" id="KW-1185">Reference proteome</keyword>
<reference evidence="3 5" key="2">
    <citation type="submission" date="2024-05" db="EMBL/GenBank/DDBJ databases">
        <authorList>
            <person name="De Oliveira J.P."/>
            <person name="Noriler S.A."/>
            <person name="De Oliveira A.G."/>
            <person name="Sipoli D.S."/>
        </authorList>
    </citation>
    <scope>NUCLEOTIDE SEQUENCE [LARGE SCALE GENOMIC DNA]</scope>
    <source>
        <strain evidence="3 5">LABIM189</strain>
    </source>
</reference>
<evidence type="ECO:0008006" key="6">
    <source>
        <dbReference type="Google" id="ProtNLM"/>
    </source>
</evidence>
<dbReference type="STRING" id="1108595.BKX93_10330"/>
<dbReference type="Proteomes" id="UP000178776">
    <property type="component" value="Chromosome"/>
</dbReference>
<evidence type="ECO:0000313" key="4">
    <source>
        <dbReference type="Proteomes" id="UP000178776"/>
    </source>
</evidence>